<name>A0AAV0XGJ4_9HEMI</name>
<comment type="caution">
    <text evidence="1">The sequence shown here is derived from an EMBL/GenBank/DDBJ whole genome shotgun (WGS) entry which is preliminary data.</text>
</comment>
<reference evidence="1 2" key="1">
    <citation type="submission" date="2023-01" db="EMBL/GenBank/DDBJ databases">
        <authorList>
            <person name="Whitehead M."/>
        </authorList>
    </citation>
    <scope>NUCLEOTIDE SEQUENCE [LARGE SCALE GENOMIC DNA]</scope>
</reference>
<sequence>MTASMLLRTVSRELRVFGTFDAEKNAIDDVRRYRIIIITRVVKTKLSRCGRAIHSVMRLYEFRMSRCLSEKRQQLQQLWSTHGTNTTTTYDCTPVRDKQLLS</sequence>
<proteinExistence type="predicted"/>
<gene>
    <name evidence="1" type="ORF">MEUPH1_LOCUS22172</name>
</gene>
<dbReference type="Proteomes" id="UP001160148">
    <property type="component" value="Unassembled WGS sequence"/>
</dbReference>
<keyword evidence="2" id="KW-1185">Reference proteome</keyword>
<evidence type="ECO:0000313" key="2">
    <source>
        <dbReference type="Proteomes" id="UP001160148"/>
    </source>
</evidence>
<dbReference type="EMBL" id="CARXXK010000005">
    <property type="protein sequence ID" value="CAI6367729.1"/>
    <property type="molecule type" value="Genomic_DNA"/>
</dbReference>
<dbReference type="AlphaFoldDB" id="A0AAV0XGJ4"/>
<evidence type="ECO:0000313" key="1">
    <source>
        <dbReference type="EMBL" id="CAI6367729.1"/>
    </source>
</evidence>
<accession>A0AAV0XGJ4</accession>
<protein>
    <submittedName>
        <fullName evidence="1">Uncharacterized protein</fullName>
    </submittedName>
</protein>
<organism evidence="1 2">
    <name type="scientific">Macrosiphum euphorbiae</name>
    <name type="common">potato aphid</name>
    <dbReference type="NCBI Taxonomy" id="13131"/>
    <lineage>
        <taxon>Eukaryota</taxon>
        <taxon>Metazoa</taxon>
        <taxon>Ecdysozoa</taxon>
        <taxon>Arthropoda</taxon>
        <taxon>Hexapoda</taxon>
        <taxon>Insecta</taxon>
        <taxon>Pterygota</taxon>
        <taxon>Neoptera</taxon>
        <taxon>Paraneoptera</taxon>
        <taxon>Hemiptera</taxon>
        <taxon>Sternorrhyncha</taxon>
        <taxon>Aphidomorpha</taxon>
        <taxon>Aphidoidea</taxon>
        <taxon>Aphididae</taxon>
        <taxon>Macrosiphini</taxon>
        <taxon>Macrosiphum</taxon>
    </lineage>
</organism>